<dbReference type="EMBL" id="CAJOAY010018425">
    <property type="protein sequence ID" value="CAF4320723.1"/>
    <property type="molecule type" value="Genomic_DNA"/>
</dbReference>
<gene>
    <name evidence="2" type="ORF">OKA104_LOCUS47232</name>
</gene>
<accession>A0A820J3S1</accession>
<comment type="caution">
    <text evidence="2">The sequence shown here is derived from an EMBL/GenBank/DDBJ whole genome shotgun (WGS) entry which is preliminary data.</text>
</comment>
<reference evidence="2" key="1">
    <citation type="submission" date="2021-02" db="EMBL/GenBank/DDBJ databases">
        <authorList>
            <person name="Nowell W R."/>
        </authorList>
    </citation>
    <scope>NUCLEOTIDE SEQUENCE</scope>
</reference>
<proteinExistence type="predicted"/>
<dbReference type="AlphaFoldDB" id="A0A820J3S1"/>
<evidence type="ECO:0000256" key="1">
    <source>
        <dbReference type="SAM" id="MobiDB-lite"/>
    </source>
</evidence>
<evidence type="ECO:0000313" key="3">
    <source>
        <dbReference type="Proteomes" id="UP000663881"/>
    </source>
</evidence>
<organism evidence="2 3">
    <name type="scientific">Adineta steineri</name>
    <dbReference type="NCBI Taxonomy" id="433720"/>
    <lineage>
        <taxon>Eukaryota</taxon>
        <taxon>Metazoa</taxon>
        <taxon>Spiralia</taxon>
        <taxon>Gnathifera</taxon>
        <taxon>Rotifera</taxon>
        <taxon>Eurotatoria</taxon>
        <taxon>Bdelloidea</taxon>
        <taxon>Adinetida</taxon>
        <taxon>Adinetidae</taxon>
        <taxon>Adineta</taxon>
    </lineage>
</organism>
<feature type="region of interest" description="Disordered" evidence="1">
    <location>
        <begin position="69"/>
        <end position="101"/>
    </location>
</feature>
<feature type="non-terminal residue" evidence="2">
    <location>
        <position position="101"/>
    </location>
</feature>
<sequence>YGCPVYGTSSSRLDAPLFYLITNEVFDPMTYIVFQNDNEDIERLPFPTVIRQEQEKPLLNKSELNSFREMSPVSQLSQSSHRSNTPSEKDIHRDEPMLGFE</sequence>
<dbReference type="Proteomes" id="UP000663881">
    <property type="component" value="Unassembled WGS sequence"/>
</dbReference>
<evidence type="ECO:0000313" key="2">
    <source>
        <dbReference type="EMBL" id="CAF4320723.1"/>
    </source>
</evidence>
<feature type="compositionally biased region" description="Polar residues" evidence="1">
    <location>
        <begin position="72"/>
        <end position="86"/>
    </location>
</feature>
<protein>
    <submittedName>
        <fullName evidence="2">Uncharacterized protein</fullName>
    </submittedName>
</protein>
<name>A0A820J3S1_9BILA</name>
<feature type="compositionally biased region" description="Basic and acidic residues" evidence="1">
    <location>
        <begin position="87"/>
        <end position="101"/>
    </location>
</feature>